<keyword evidence="6 9" id="KW-0378">Hydrolase</keyword>
<evidence type="ECO:0000256" key="8">
    <source>
        <dbReference type="ARBA" id="ARBA00023136"/>
    </source>
</evidence>
<dbReference type="EMBL" id="AP012492">
    <property type="protein sequence ID" value="BAM32313.1"/>
    <property type="molecule type" value="Genomic_DNA"/>
</dbReference>
<keyword evidence="3 9" id="KW-0645">Protease</keyword>
<dbReference type="PANTHER" id="PTHR33695">
    <property type="entry name" value="LIPOPROTEIN SIGNAL PEPTIDASE"/>
    <property type="match status" value="1"/>
</dbReference>
<dbReference type="GeneID" id="66539396"/>
<proteinExistence type="inferred from homology"/>
<dbReference type="AlphaFoldDB" id="A0AAI8MMJ1"/>
<feature type="transmembrane region" description="Helical" evidence="9">
    <location>
        <begin position="126"/>
        <end position="151"/>
    </location>
</feature>
<dbReference type="GO" id="GO:0006508">
    <property type="term" value="P:proteolysis"/>
    <property type="evidence" value="ECO:0007669"/>
    <property type="project" value="UniProtKB-KW"/>
</dbReference>
<feature type="transmembrane region" description="Helical" evidence="9">
    <location>
        <begin position="53"/>
        <end position="70"/>
    </location>
</feature>
<dbReference type="RefSeq" id="WP_014666701.1">
    <property type="nucleotide sequence ID" value="NC_020555.1"/>
</dbReference>
<evidence type="ECO:0000256" key="4">
    <source>
        <dbReference type="ARBA" id="ARBA00022692"/>
    </source>
</evidence>
<comment type="similarity">
    <text evidence="1 9 10">Belongs to the peptidase A8 family.</text>
</comment>
<comment type="pathway">
    <text evidence="9">Protein modification; lipoprotein biosynthesis (signal peptide cleavage).</text>
</comment>
<protein>
    <recommendedName>
        <fullName evidence="9">Lipoprotein signal peptidase</fullName>
        <ecNumber evidence="9">3.4.23.36</ecNumber>
    </recommendedName>
    <alternativeName>
        <fullName evidence="9">Prolipoprotein signal peptidase</fullName>
    </alternativeName>
    <alternativeName>
        <fullName evidence="9">Signal peptidase II</fullName>
        <shortName evidence="9">SPase II</shortName>
    </alternativeName>
</protein>
<evidence type="ECO:0000313" key="12">
    <source>
        <dbReference type="Proteomes" id="UP000006036"/>
    </source>
</evidence>
<comment type="subcellular location">
    <subcellularLocation>
        <location evidence="9">Cell membrane</location>
        <topology evidence="9">Multi-pass membrane protein</topology>
    </subcellularLocation>
</comment>
<dbReference type="KEGG" id="hcb:HCBAA847_1076"/>
<reference evidence="11 12" key="1">
    <citation type="journal article" date="2012" name="J. Bacteriol.">
        <title>Complete Genome Sequence of Helicobacter cinaedi Type Strain ATCC BAA-847.</title>
        <authorList>
            <person name="Miyoshi-Akiyama T."/>
            <person name="Takeshita N."/>
            <person name="Ohmagari N."/>
            <person name="Kirikae T."/>
        </authorList>
    </citation>
    <scope>NUCLEOTIDE SEQUENCE [LARGE SCALE GENOMIC DNA]</scope>
    <source>
        <strain evidence="11 12">ATCC BAA-847</strain>
    </source>
</reference>
<evidence type="ECO:0000256" key="1">
    <source>
        <dbReference type="ARBA" id="ARBA00006139"/>
    </source>
</evidence>
<dbReference type="HAMAP" id="MF_00161">
    <property type="entry name" value="LspA"/>
    <property type="match status" value="1"/>
</dbReference>
<dbReference type="Proteomes" id="UP000006036">
    <property type="component" value="Chromosome 1"/>
</dbReference>
<dbReference type="GO" id="GO:0004190">
    <property type="term" value="F:aspartic-type endopeptidase activity"/>
    <property type="evidence" value="ECO:0007669"/>
    <property type="project" value="UniProtKB-UniRule"/>
</dbReference>
<name>A0AAI8MMJ1_9HELI</name>
<dbReference type="InterPro" id="IPR001872">
    <property type="entry name" value="Peptidase_A8"/>
</dbReference>
<keyword evidence="11" id="KW-0449">Lipoprotein</keyword>
<sequence>MLSMRYIKSISKAQILIFILLFCMSLGLDQWVKNIMLNGFAWDSQALSIGGKALVYNTGVAFSMFSFLAESLKYIQILFLFALLLFALMSDFFVKHYIPLGILLGSGLSNILDRFMYGGVVDYVYWHYWFDFAIFNLADVLIDVAVVIIIWQMLRERSVKPIT</sequence>
<comment type="caution">
    <text evidence="9">Lacks conserved residue(s) required for the propagation of feature annotation.</text>
</comment>
<comment type="catalytic activity">
    <reaction evidence="9">
        <text>Release of signal peptides from bacterial membrane prolipoproteins. Hydrolyzes -Xaa-Yaa-Zaa-|-(S,diacylglyceryl)Cys-, in which Xaa is hydrophobic (preferably Leu), and Yaa (Ala or Ser) and Zaa (Gly or Ala) have small, neutral side chains.</text>
        <dbReference type="EC" id="3.4.23.36"/>
    </reaction>
</comment>
<evidence type="ECO:0000256" key="10">
    <source>
        <dbReference type="RuleBase" id="RU004181"/>
    </source>
</evidence>
<evidence type="ECO:0000256" key="5">
    <source>
        <dbReference type="ARBA" id="ARBA00022750"/>
    </source>
</evidence>
<evidence type="ECO:0000256" key="6">
    <source>
        <dbReference type="ARBA" id="ARBA00022801"/>
    </source>
</evidence>
<feature type="active site" evidence="9">
    <location>
        <position position="139"/>
    </location>
</feature>
<organism evidence="11 12">
    <name type="scientific">Helicobacter cinaedi CCUG 18818 = ATCC BAA-847</name>
    <dbReference type="NCBI Taxonomy" id="537971"/>
    <lineage>
        <taxon>Bacteria</taxon>
        <taxon>Pseudomonadati</taxon>
        <taxon>Campylobacterota</taxon>
        <taxon>Epsilonproteobacteria</taxon>
        <taxon>Campylobacterales</taxon>
        <taxon>Helicobacteraceae</taxon>
        <taxon>Helicobacter</taxon>
    </lineage>
</organism>
<dbReference type="Pfam" id="PF01252">
    <property type="entry name" value="Peptidase_A8"/>
    <property type="match status" value="1"/>
</dbReference>
<evidence type="ECO:0000256" key="9">
    <source>
        <dbReference type="HAMAP-Rule" id="MF_00161"/>
    </source>
</evidence>
<comment type="function">
    <text evidence="9">This protein specifically catalyzes the removal of signal peptides from prolipoproteins.</text>
</comment>
<keyword evidence="7 9" id="KW-1133">Transmembrane helix</keyword>
<keyword evidence="5 9" id="KW-0064">Aspartyl protease</keyword>
<dbReference type="EC" id="3.4.23.36" evidence="9"/>
<dbReference type="NCBIfam" id="TIGR00077">
    <property type="entry name" value="lspA"/>
    <property type="match status" value="1"/>
</dbReference>
<dbReference type="PANTHER" id="PTHR33695:SF1">
    <property type="entry name" value="LIPOPROTEIN SIGNAL PEPTIDASE"/>
    <property type="match status" value="1"/>
</dbReference>
<feature type="transmembrane region" description="Helical" evidence="9">
    <location>
        <begin position="77"/>
        <end position="98"/>
    </location>
</feature>
<feature type="active site" evidence="9">
    <location>
        <position position="122"/>
    </location>
</feature>
<keyword evidence="4 9" id="KW-0812">Transmembrane</keyword>
<evidence type="ECO:0000256" key="7">
    <source>
        <dbReference type="ARBA" id="ARBA00022989"/>
    </source>
</evidence>
<evidence type="ECO:0000256" key="3">
    <source>
        <dbReference type="ARBA" id="ARBA00022670"/>
    </source>
</evidence>
<accession>A0AAI8MMJ1</accession>
<dbReference type="GO" id="GO:0005886">
    <property type="term" value="C:plasma membrane"/>
    <property type="evidence" value="ECO:0007669"/>
    <property type="project" value="UniProtKB-SubCell"/>
</dbReference>
<keyword evidence="2 9" id="KW-1003">Cell membrane</keyword>
<evidence type="ECO:0000256" key="2">
    <source>
        <dbReference type="ARBA" id="ARBA00022475"/>
    </source>
</evidence>
<keyword evidence="8 9" id="KW-0472">Membrane</keyword>
<evidence type="ECO:0000313" key="11">
    <source>
        <dbReference type="EMBL" id="BAM32313.1"/>
    </source>
</evidence>
<gene>
    <name evidence="9 11" type="primary">lspA</name>
    <name evidence="11" type="ORF">HCBAA847_1076</name>
</gene>
<dbReference type="PRINTS" id="PR00781">
    <property type="entry name" value="LIPOSIGPTASE"/>
</dbReference>